<evidence type="ECO:0000313" key="1">
    <source>
        <dbReference type="EMBL" id="PAK95450.1"/>
    </source>
</evidence>
<accession>A0A269ZD65</accession>
<organism evidence="1 2">
    <name type="scientific">Brevibacterium casei</name>
    <dbReference type="NCBI Taxonomy" id="33889"/>
    <lineage>
        <taxon>Bacteria</taxon>
        <taxon>Bacillati</taxon>
        <taxon>Actinomycetota</taxon>
        <taxon>Actinomycetes</taxon>
        <taxon>Micrococcales</taxon>
        <taxon>Brevibacteriaceae</taxon>
        <taxon>Brevibacterium</taxon>
    </lineage>
</organism>
<sequence length="132" mass="14339">MVDDFGEEERGSGLEGGELSTIAARVDVEDVGERGIGVDLEARRRVRLIGRLLVGSTRAGSCGVREVCHCRSPAFSTTVWIVALSLDLRGKRVNRKFETCSNEYSLEFMLVSKFGSVSTTPWTTLVLLSAAA</sequence>
<dbReference type="RefSeq" id="WP_223290018.1">
    <property type="nucleotide sequence ID" value="NZ_CAACXN010000020.1"/>
</dbReference>
<reference evidence="1 2" key="1">
    <citation type="submission" date="2017-04" db="EMBL/GenBank/DDBJ databases">
        <title>Kefir bacterial isolates.</title>
        <authorList>
            <person name="Kim Y."/>
            <person name="Blasche S."/>
            <person name="Patil K.R."/>
        </authorList>
    </citation>
    <scope>NUCLEOTIDE SEQUENCE [LARGE SCALE GENOMIC DNA]</scope>
    <source>
        <strain evidence="1 2">OG2</strain>
    </source>
</reference>
<dbReference type="EMBL" id="NCWY01000007">
    <property type="protein sequence ID" value="PAK95450.1"/>
    <property type="molecule type" value="Genomic_DNA"/>
</dbReference>
<name>A0A269ZD65_9MICO</name>
<gene>
    <name evidence="1" type="ORF">B8X04_09230</name>
</gene>
<proteinExistence type="predicted"/>
<evidence type="ECO:0000313" key="2">
    <source>
        <dbReference type="Proteomes" id="UP000216867"/>
    </source>
</evidence>
<dbReference type="Proteomes" id="UP000216867">
    <property type="component" value="Unassembled WGS sequence"/>
</dbReference>
<comment type="caution">
    <text evidence="1">The sequence shown here is derived from an EMBL/GenBank/DDBJ whole genome shotgun (WGS) entry which is preliminary data.</text>
</comment>
<dbReference type="AlphaFoldDB" id="A0A269ZD65"/>
<protein>
    <submittedName>
        <fullName evidence="1">Uncharacterized protein</fullName>
    </submittedName>
</protein>